<dbReference type="RefSeq" id="WP_145049249.1">
    <property type="nucleotide sequence ID" value="NZ_CP036433.1"/>
</dbReference>
<dbReference type="InterPro" id="IPR006311">
    <property type="entry name" value="TAT_signal"/>
</dbReference>
<dbReference type="OrthoDB" id="244238at2"/>
<protein>
    <recommendedName>
        <fullName evidence="3">DUF1552 domain-containing protein</fullName>
    </recommendedName>
</protein>
<evidence type="ECO:0000313" key="1">
    <source>
        <dbReference type="EMBL" id="QDU92901.1"/>
    </source>
</evidence>
<name>A0A518DM52_9BACT</name>
<keyword evidence="2" id="KW-1185">Reference proteome</keyword>
<evidence type="ECO:0000313" key="2">
    <source>
        <dbReference type="Proteomes" id="UP000317648"/>
    </source>
</evidence>
<evidence type="ECO:0008006" key="3">
    <source>
        <dbReference type="Google" id="ProtNLM"/>
    </source>
</evidence>
<dbReference type="Proteomes" id="UP000317648">
    <property type="component" value="Chromosome"/>
</dbReference>
<organism evidence="1 2">
    <name type="scientific">Lignipirellula cremea</name>
    <dbReference type="NCBI Taxonomy" id="2528010"/>
    <lineage>
        <taxon>Bacteria</taxon>
        <taxon>Pseudomonadati</taxon>
        <taxon>Planctomycetota</taxon>
        <taxon>Planctomycetia</taxon>
        <taxon>Pirellulales</taxon>
        <taxon>Pirellulaceae</taxon>
        <taxon>Lignipirellula</taxon>
    </lineage>
</organism>
<accession>A0A518DM52</accession>
<proteinExistence type="predicted"/>
<dbReference type="AlphaFoldDB" id="A0A518DM52"/>
<dbReference type="EMBL" id="CP036433">
    <property type="protein sequence ID" value="QDU92901.1"/>
    <property type="molecule type" value="Genomic_DNA"/>
</dbReference>
<dbReference type="InterPro" id="IPR011447">
    <property type="entry name" value="DUF1552"/>
</dbReference>
<dbReference type="PROSITE" id="PS51318">
    <property type="entry name" value="TAT"/>
    <property type="match status" value="1"/>
</dbReference>
<dbReference type="Pfam" id="PF07586">
    <property type="entry name" value="HXXSHH"/>
    <property type="match status" value="1"/>
</dbReference>
<dbReference type="KEGG" id="lcre:Pla8534_06740"/>
<sequence>MHRPVDRRLFLRASGVALALPFLESMRKAVAAPSGEKSPPQRMVAIGTPFGFDPTAFVPTTAGRDYALPSHLQPLAPLRNDMTIISGLSHPNTGNGGHKAEAVMLTGAPYPDYSHNLKNTISIDQQFAAHFRGETRYDSMVLSTYHGSLSCTSNGVSIPPIVRPSEIFAKLFLANTPAQAEAELERIDQGRSMLDLVGEQAQRLNRRISRDDRQRVDEYLASVRDVERQLQSAREWVHRPKPDPIGKPPQDITDNAQQAKKLTLLFDMIYLALLTDSTRAITIKTFGMHHDLSHHGKEPEKLAQCRAVETELLAAYGGLLTKLKAAPESQGNLLDHTMVMVTSNLRDGNTHWTHDLPALIAGGKFRHGQHLAFNKTYVDRLAEIKAAGGVEPASQKITPVMGVNQAPLCSLYVSMLQSAGVETDHFGSSAGALAGLEIKA</sequence>
<reference evidence="1 2" key="1">
    <citation type="submission" date="2019-02" db="EMBL/GenBank/DDBJ databases">
        <title>Deep-cultivation of Planctomycetes and their phenomic and genomic characterization uncovers novel biology.</title>
        <authorList>
            <person name="Wiegand S."/>
            <person name="Jogler M."/>
            <person name="Boedeker C."/>
            <person name="Pinto D."/>
            <person name="Vollmers J."/>
            <person name="Rivas-Marin E."/>
            <person name="Kohn T."/>
            <person name="Peeters S.H."/>
            <person name="Heuer A."/>
            <person name="Rast P."/>
            <person name="Oberbeckmann S."/>
            <person name="Bunk B."/>
            <person name="Jeske O."/>
            <person name="Meyerdierks A."/>
            <person name="Storesund J.E."/>
            <person name="Kallscheuer N."/>
            <person name="Luecker S."/>
            <person name="Lage O.M."/>
            <person name="Pohl T."/>
            <person name="Merkel B.J."/>
            <person name="Hornburger P."/>
            <person name="Mueller R.-W."/>
            <person name="Bruemmer F."/>
            <person name="Labrenz M."/>
            <person name="Spormann A.M."/>
            <person name="Op den Camp H."/>
            <person name="Overmann J."/>
            <person name="Amann R."/>
            <person name="Jetten M.S.M."/>
            <person name="Mascher T."/>
            <person name="Medema M.H."/>
            <person name="Devos D.P."/>
            <person name="Kaster A.-K."/>
            <person name="Ovreas L."/>
            <person name="Rohde M."/>
            <person name="Galperin M.Y."/>
            <person name="Jogler C."/>
        </authorList>
    </citation>
    <scope>NUCLEOTIDE SEQUENCE [LARGE SCALE GENOMIC DNA]</scope>
    <source>
        <strain evidence="1 2">Pla85_3_4</strain>
    </source>
</reference>
<gene>
    <name evidence="1" type="ORF">Pla8534_06740</name>
</gene>